<feature type="compositionally biased region" description="Low complexity" evidence="2">
    <location>
        <begin position="390"/>
        <end position="399"/>
    </location>
</feature>
<evidence type="ECO:0000313" key="4">
    <source>
        <dbReference type="Proteomes" id="UP000654075"/>
    </source>
</evidence>
<protein>
    <submittedName>
        <fullName evidence="3">Uncharacterized protein</fullName>
    </submittedName>
</protein>
<evidence type="ECO:0000256" key="1">
    <source>
        <dbReference type="SAM" id="Coils"/>
    </source>
</evidence>
<dbReference type="Pfam" id="PF03999">
    <property type="entry name" value="MAP65_ASE1"/>
    <property type="match status" value="1"/>
</dbReference>
<reference evidence="3" key="1">
    <citation type="submission" date="2021-02" db="EMBL/GenBank/DDBJ databases">
        <authorList>
            <person name="Dougan E. K."/>
            <person name="Rhodes N."/>
            <person name="Thang M."/>
            <person name="Chan C."/>
        </authorList>
    </citation>
    <scope>NUCLEOTIDE SEQUENCE</scope>
</reference>
<feature type="compositionally biased region" description="Basic residues" evidence="2">
    <location>
        <begin position="416"/>
        <end position="429"/>
    </location>
</feature>
<name>A0A813D5K7_POLGL</name>
<keyword evidence="4" id="KW-1185">Reference proteome</keyword>
<comment type="caution">
    <text evidence="3">The sequence shown here is derived from an EMBL/GenBank/DDBJ whole genome shotgun (WGS) entry which is preliminary data.</text>
</comment>
<sequence>MMSLTLVHVDFVSCSFYRGIDVGLCFLTDPTLEVLLTHISMALMAPLVVSCLGSMLICSGGFMYPLGSRRVFADVILSNRFIRSALVVARGPVNTGLSEIAKLWRRLGLSVEVTADRVLNIEARLESAVRKLVDKERELVAATEQDVADARSDALSLAAQVGETGLEVSASAALLQQLQDVQDEYARLEATQTEVVRNIQDLSDQIAIEVKALGLDAEHFPEAKVDPGVPLTEALRAARQQLRELKTLKEKRISTANNVRKGVIALREKLGFALEFRLALPGESTGSDDGTVVLSRTAENEQFLYSYAGFEHEVQVRVLASASFAQILVRLEKEYSEELTKQKGAPTSSALPSAGATFRSSSAKEEESRDGDSEYTYTTDSDFEELPTNTAATSRSARAIDGSRLDDDIGRQGSGHSRRSPSHGHHSRRSPSSARPWRRRPQLMSRSRQPRLRSRERSMTRLRTRADSGPKSRHREHPRHRRATLDGRPSERPAPHSSAGACLEALHAMQGQWVDEKGVAYIVEVRRVKRKDGRTFGLRTGRGFIDWGVAAKYYAVPSSDMHRQICWLDARTSSVAWTWHRPNS</sequence>
<feature type="compositionally biased region" description="Basic and acidic residues" evidence="2">
    <location>
        <begin position="362"/>
        <end position="372"/>
    </location>
</feature>
<organism evidence="3 4">
    <name type="scientific">Polarella glacialis</name>
    <name type="common">Dinoflagellate</name>
    <dbReference type="NCBI Taxonomy" id="89957"/>
    <lineage>
        <taxon>Eukaryota</taxon>
        <taxon>Sar</taxon>
        <taxon>Alveolata</taxon>
        <taxon>Dinophyceae</taxon>
        <taxon>Suessiales</taxon>
        <taxon>Suessiaceae</taxon>
        <taxon>Polarella</taxon>
    </lineage>
</organism>
<keyword evidence="1" id="KW-0175">Coiled coil</keyword>
<proteinExistence type="predicted"/>
<feature type="compositionally biased region" description="Basic and acidic residues" evidence="2">
    <location>
        <begin position="483"/>
        <end position="494"/>
    </location>
</feature>
<evidence type="ECO:0000256" key="2">
    <source>
        <dbReference type="SAM" id="MobiDB-lite"/>
    </source>
</evidence>
<gene>
    <name evidence="3" type="ORF">PGLA1383_LOCUS2704</name>
</gene>
<accession>A0A813D5K7</accession>
<dbReference type="AlphaFoldDB" id="A0A813D5K7"/>
<dbReference type="EMBL" id="CAJNNV010000861">
    <property type="protein sequence ID" value="CAE8583755.1"/>
    <property type="molecule type" value="Genomic_DNA"/>
</dbReference>
<feature type="compositionally biased region" description="Basic and acidic residues" evidence="2">
    <location>
        <begin position="453"/>
        <end position="470"/>
    </location>
</feature>
<feature type="coiled-coil region" evidence="1">
    <location>
        <begin position="118"/>
        <end position="205"/>
    </location>
</feature>
<feature type="region of interest" description="Disordered" evidence="2">
    <location>
        <begin position="339"/>
        <end position="498"/>
    </location>
</feature>
<evidence type="ECO:0000313" key="3">
    <source>
        <dbReference type="EMBL" id="CAE8583755.1"/>
    </source>
</evidence>
<feature type="compositionally biased region" description="Basic residues" evidence="2">
    <location>
        <begin position="471"/>
        <end position="482"/>
    </location>
</feature>
<feature type="compositionally biased region" description="Basic and acidic residues" evidence="2">
    <location>
        <begin position="401"/>
        <end position="410"/>
    </location>
</feature>
<dbReference type="Proteomes" id="UP000654075">
    <property type="component" value="Unassembled WGS sequence"/>
</dbReference>